<comment type="caution">
    <text evidence="2">The sequence shown here is derived from an EMBL/GenBank/DDBJ whole genome shotgun (WGS) entry which is preliminary data.</text>
</comment>
<name>A0ABQ4LCY5_9BACL</name>
<feature type="region of interest" description="Disordered" evidence="1">
    <location>
        <begin position="26"/>
        <end position="54"/>
    </location>
</feature>
<protein>
    <submittedName>
        <fullName evidence="2">Uncharacterized protein</fullName>
    </submittedName>
</protein>
<evidence type="ECO:0000313" key="3">
    <source>
        <dbReference type="Proteomes" id="UP000676601"/>
    </source>
</evidence>
<dbReference type="EMBL" id="BORU01000001">
    <property type="protein sequence ID" value="GIO54406.1"/>
    <property type="molecule type" value="Genomic_DNA"/>
</dbReference>
<proteinExistence type="predicted"/>
<accession>A0ABQ4LCY5</accession>
<evidence type="ECO:0000256" key="1">
    <source>
        <dbReference type="SAM" id="MobiDB-lite"/>
    </source>
</evidence>
<feature type="compositionally biased region" description="Basic and acidic residues" evidence="1">
    <location>
        <begin position="26"/>
        <end position="39"/>
    </location>
</feature>
<gene>
    <name evidence="2" type="ORF">J21TS7_27240</name>
</gene>
<dbReference type="Proteomes" id="UP000676601">
    <property type="component" value="Unassembled WGS sequence"/>
</dbReference>
<sequence length="54" mass="6286">MIIVSRYTIALHILTWQAFWVEKDEPRRAAHQRGSEKHRPGTASGSEKPNDRRT</sequence>
<keyword evidence="3" id="KW-1185">Reference proteome</keyword>
<evidence type="ECO:0000313" key="2">
    <source>
        <dbReference type="EMBL" id="GIO54406.1"/>
    </source>
</evidence>
<organism evidence="2 3">
    <name type="scientific">Paenibacillus cineris</name>
    <dbReference type="NCBI Taxonomy" id="237530"/>
    <lineage>
        <taxon>Bacteria</taxon>
        <taxon>Bacillati</taxon>
        <taxon>Bacillota</taxon>
        <taxon>Bacilli</taxon>
        <taxon>Bacillales</taxon>
        <taxon>Paenibacillaceae</taxon>
        <taxon>Paenibacillus</taxon>
    </lineage>
</organism>
<reference evidence="2 3" key="1">
    <citation type="submission" date="2021-03" db="EMBL/GenBank/DDBJ databases">
        <title>Antimicrobial resistance genes in bacteria isolated from Japanese honey, and their potential for conferring macrolide and lincosamide resistance in the American foulbrood pathogen Paenibacillus larvae.</title>
        <authorList>
            <person name="Okamoto M."/>
            <person name="Kumagai M."/>
            <person name="Kanamori H."/>
            <person name="Takamatsu D."/>
        </authorList>
    </citation>
    <scope>NUCLEOTIDE SEQUENCE [LARGE SCALE GENOMIC DNA]</scope>
    <source>
        <strain evidence="2 3">J21TS7</strain>
    </source>
</reference>
<dbReference type="RefSeq" id="WP_208629230.1">
    <property type="nucleotide sequence ID" value="NZ_BORU01000001.1"/>
</dbReference>